<comment type="caution">
    <text evidence="1">The sequence shown here is derived from an EMBL/GenBank/DDBJ whole genome shotgun (WGS) entry which is preliminary data.</text>
</comment>
<sequence>MAEKLTTHNAQVTTATVEVKTLTVSGKRVTLSVFRQLRERRLVSPADGSLAGVPWGYVNYHPDKCDSDGEHLHVIWQIGDNLYRNRVDEPMWFEEVFYSEWAGDAIQGKYCSNGHQRPKWLDRVNIWDDDESGPRDASTFRINAVTCEAPAVYMYHHSIEECMSEIDSKKAWDCLKAEVAEEAARRKALKERWTELSALPQLFIAV</sequence>
<dbReference type="OrthoDB" id="4238290at2"/>
<protein>
    <submittedName>
        <fullName evidence="1">Uncharacterized protein</fullName>
    </submittedName>
</protein>
<dbReference type="AlphaFoldDB" id="A0A5S4H4C1"/>
<reference evidence="1 2" key="1">
    <citation type="submission" date="2019-05" db="EMBL/GenBank/DDBJ databases">
        <title>Draft genome sequence of Nonomuraea zeae DSM 100528.</title>
        <authorList>
            <person name="Saricaoglu S."/>
            <person name="Isik K."/>
        </authorList>
    </citation>
    <scope>NUCLEOTIDE SEQUENCE [LARGE SCALE GENOMIC DNA]</scope>
    <source>
        <strain evidence="1 2">DSM 100528</strain>
    </source>
</reference>
<name>A0A5S4H4C1_9ACTN</name>
<evidence type="ECO:0000313" key="1">
    <source>
        <dbReference type="EMBL" id="TMR39594.1"/>
    </source>
</evidence>
<dbReference type="RefSeq" id="WP_138687620.1">
    <property type="nucleotide sequence ID" value="NZ_JBHSAZ010000112.1"/>
</dbReference>
<accession>A0A5S4H4C1</accession>
<keyword evidence="2" id="KW-1185">Reference proteome</keyword>
<evidence type="ECO:0000313" key="2">
    <source>
        <dbReference type="Proteomes" id="UP000306628"/>
    </source>
</evidence>
<gene>
    <name evidence="1" type="ORF">ETD85_00855</name>
</gene>
<proteinExistence type="predicted"/>
<organism evidence="1 2">
    <name type="scientific">Nonomuraea zeae</name>
    <dbReference type="NCBI Taxonomy" id="1642303"/>
    <lineage>
        <taxon>Bacteria</taxon>
        <taxon>Bacillati</taxon>
        <taxon>Actinomycetota</taxon>
        <taxon>Actinomycetes</taxon>
        <taxon>Streptosporangiales</taxon>
        <taxon>Streptosporangiaceae</taxon>
        <taxon>Nonomuraea</taxon>
    </lineage>
</organism>
<dbReference type="Proteomes" id="UP000306628">
    <property type="component" value="Unassembled WGS sequence"/>
</dbReference>
<dbReference type="EMBL" id="VCKX01000002">
    <property type="protein sequence ID" value="TMR39594.1"/>
    <property type="molecule type" value="Genomic_DNA"/>
</dbReference>